<sequence>MSVEIPDTADTKKPKRVTAWAFSLNMAEEVGFEPTDGRPSPVFKTGAFSRSATPPNGVHTTLSPCSYAIHISCGIVCGSKMAGGLKLFLVIPICSTYNA</sequence>
<proteinExistence type="predicted"/>
<organism evidence="1 2">
    <name type="scientific">Aeromonas veronii</name>
    <dbReference type="NCBI Taxonomy" id="654"/>
    <lineage>
        <taxon>Bacteria</taxon>
        <taxon>Pseudomonadati</taxon>
        <taxon>Pseudomonadota</taxon>
        <taxon>Gammaproteobacteria</taxon>
        <taxon>Aeromonadales</taxon>
        <taxon>Aeromonadaceae</taxon>
        <taxon>Aeromonas</taxon>
    </lineage>
</organism>
<name>A0A653KU92_AERVE</name>
<evidence type="ECO:0000313" key="2">
    <source>
        <dbReference type="Proteomes" id="UP000439123"/>
    </source>
</evidence>
<dbReference type="EMBL" id="CABWLC010000004">
    <property type="protein sequence ID" value="VXA81971.1"/>
    <property type="molecule type" value="Genomic_DNA"/>
</dbReference>
<protein>
    <submittedName>
        <fullName evidence="1">Uncharacterized protein</fullName>
    </submittedName>
</protein>
<dbReference type="AlphaFoldDB" id="A0A653KU92"/>
<evidence type="ECO:0000313" key="1">
    <source>
        <dbReference type="EMBL" id="VXA81971.1"/>
    </source>
</evidence>
<dbReference type="Proteomes" id="UP000439123">
    <property type="component" value="Unassembled WGS sequence"/>
</dbReference>
<reference evidence="1 2" key="1">
    <citation type="submission" date="2019-10" db="EMBL/GenBank/DDBJ databases">
        <authorList>
            <person name="Karimi E."/>
        </authorList>
    </citation>
    <scope>NUCLEOTIDE SEQUENCE [LARGE SCALE GENOMIC DNA]</scope>
    <source>
        <strain evidence="1">Aeromonas sp. 8C</strain>
    </source>
</reference>
<gene>
    <name evidence="1" type="ORF">AERO8C_120445</name>
</gene>
<accession>A0A653KU92</accession>